<evidence type="ECO:0000313" key="3">
    <source>
        <dbReference type="EMBL" id="CAF1498324.1"/>
    </source>
</evidence>
<dbReference type="EMBL" id="CAJNOR010004385">
    <property type="protein sequence ID" value="CAF1498324.1"/>
    <property type="molecule type" value="Genomic_DNA"/>
</dbReference>
<feature type="domain" description="Retrotransposon gag" evidence="2">
    <location>
        <begin position="59"/>
        <end position="146"/>
    </location>
</feature>
<gene>
    <name evidence="3" type="ORF">XAT740_LOCUS39503</name>
</gene>
<dbReference type="GO" id="GO:0008270">
    <property type="term" value="F:zinc ion binding"/>
    <property type="evidence" value="ECO:0007669"/>
    <property type="project" value="InterPro"/>
</dbReference>
<evidence type="ECO:0000313" key="4">
    <source>
        <dbReference type="Proteomes" id="UP000663828"/>
    </source>
</evidence>
<accession>A0A815T3A7</accession>
<feature type="compositionally biased region" description="Polar residues" evidence="1">
    <location>
        <begin position="203"/>
        <end position="216"/>
    </location>
</feature>
<feature type="compositionally biased region" description="Polar residues" evidence="1">
    <location>
        <begin position="342"/>
        <end position="357"/>
    </location>
</feature>
<feature type="region of interest" description="Disordered" evidence="1">
    <location>
        <begin position="342"/>
        <end position="381"/>
    </location>
</feature>
<dbReference type="Proteomes" id="UP000663828">
    <property type="component" value="Unassembled WGS sequence"/>
</dbReference>
<organism evidence="3 4">
    <name type="scientific">Adineta ricciae</name>
    <name type="common">Rotifer</name>
    <dbReference type="NCBI Taxonomy" id="249248"/>
    <lineage>
        <taxon>Eukaryota</taxon>
        <taxon>Metazoa</taxon>
        <taxon>Spiralia</taxon>
        <taxon>Gnathifera</taxon>
        <taxon>Rotifera</taxon>
        <taxon>Eurotatoria</taxon>
        <taxon>Bdelloidea</taxon>
        <taxon>Adinetida</taxon>
        <taxon>Adinetidae</taxon>
        <taxon>Adineta</taxon>
    </lineage>
</organism>
<dbReference type="Pfam" id="PF03732">
    <property type="entry name" value="Retrotrans_gag"/>
    <property type="match status" value="1"/>
</dbReference>
<dbReference type="PANTHER" id="PTHR33223:SF6">
    <property type="entry name" value="CCHC-TYPE DOMAIN-CONTAINING PROTEIN"/>
    <property type="match status" value="1"/>
</dbReference>
<comment type="caution">
    <text evidence="3">The sequence shown here is derived from an EMBL/GenBank/DDBJ whole genome shotgun (WGS) entry which is preliminary data.</text>
</comment>
<reference evidence="3" key="1">
    <citation type="submission" date="2021-02" db="EMBL/GenBank/DDBJ databases">
        <authorList>
            <person name="Nowell W R."/>
        </authorList>
    </citation>
    <scope>NUCLEOTIDE SEQUENCE</scope>
</reference>
<evidence type="ECO:0000259" key="2">
    <source>
        <dbReference type="Pfam" id="PF03732"/>
    </source>
</evidence>
<dbReference type="GO" id="GO:0003676">
    <property type="term" value="F:nucleic acid binding"/>
    <property type="evidence" value="ECO:0007669"/>
    <property type="project" value="InterPro"/>
</dbReference>
<sequence length="381" mass="43298">MTSPNTHDPAMMICYRECLSNLMKFTGGDDEKIIQFVNNIERIGKMIDAGDNILYCMSTAKLDGEAKRWYENNSSLNTWDTLKTALLERFTIPDSSTRVFEQLKERKQRSNESITSFYDSIIKLCHDYDPKMSEKMIVSWLENGVKDSLKVPIKRQMKLLAETARTTKAFLKIAKDEQELQEEHSLVPDVTSSYVPYFSNTVSTTIPQPRTTQQAFESPHSHEQQDESNISRHRQPNSYKPTQRFCRASPNTRAVTLHQRNLSTKDPKNKPTALMAIPGRQLSPCLICKRNNHRTIDCYHKKSDGCYKCGQSDHRIRNLTYNNIHQPPTIPQHVQQVPFTSTYKSTTNDNTPSSIPDLQSEMGSSGSGAGAERLGGGPELE</sequence>
<proteinExistence type="predicted"/>
<dbReference type="Gene3D" id="4.10.60.10">
    <property type="entry name" value="Zinc finger, CCHC-type"/>
    <property type="match status" value="1"/>
</dbReference>
<keyword evidence="4" id="KW-1185">Reference proteome</keyword>
<evidence type="ECO:0000256" key="1">
    <source>
        <dbReference type="SAM" id="MobiDB-lite"/>
    </source>
</evidence>
<feature type="region of interest" description="Disordered" evidence="1">
    <location>
        <begin position="203"/>
        <end position="245"/>
    </location>
</feature>
<protein>
    <recommendedName>
        <fullName evidence="2">Retrotransposon gag domain-containing protein</fullName>
    </recommendedName>
</protein>
<dbReference type="InterPro" id="IPR005162">
    <property type="entry name" value="Retrotrans_gag_dom"/>
</dbReference>
<feature type="compositionally biased region" description="Gly residues" evidence="1">
    <location>
        <begin position="365"/>
        <end position="381"/>
    </location>
</feature>
<dbReference type="AlphaFoldDB" id="A0A815T3A7"/>
<dbReference type="SUPFAM" id="SSF57756">
    <property type="entry name" value="Retrovirus zinc finger-like domains"/>
    <property type="match status" value="1"/>
</dbReference>
<dbReference type="PANTHER" id="PTHR33223">
    <property type="entry name" value="CCHC-TYPE DOMAIN-CONTAINING PROTEIN"/>
    <property type="match status" value="1"/>
</dbReference>
<dbReference type="InterPro" id="IPR036875">
    <property type="entry name" value="Znf_CCHC_sf"/>
</dbReference>
<name>A0A815T3A7_ADIRI</name>